<comment type="caution">
    <text evidence="10">The sequence shown here is derived from an EMBL/GenBank/DDBJ whole genome shotgun (WGS) entry which is preliminary data.</text>
</comment>
<dbReference type="PANTHER" id="PTHR30026">
    <property type="entry name" value="OUTER MEMBRANE PROTEIN TOLC"/>
    <property type="match status" value="1"/>
</dbReference>
<feature type="chain" id="PRO_5047465679" description="Transporter" evidence="9">
    <location>
        <begin position="22"/>
        <end position="631"/>
    </location>
</feature>
<feature type="region of interest" description="Disordered" evidence="8">
    <location>
        <begin position="27"/>
        <end position="176"/>
    </location>
</feature>
<keyword evidence="4" id="KW-1134">Transmembrane beta strand</keyword>
<dbReference type="PANTHER" id="PTHR30026:SF21">
    <property type="entry name" value="SLR1270 PROTEIN"/>
    <property type="match status" value="1"/>
</dbReference>
<evidence type="ECO:0000256" key="2">
    <source>
        <dbReference type="ARBA" id="ARBA00007613"/>
    </source>
</evidence>
<keyword evidence="5" id="KW-0812">Transmembrane</keyword>
<dbReference type="RefSeq" id="WP_172189115.1">
    <property type="nucleotide sequence ID" value="NZ_CAWPPK010000273.1"/>
</dbReference>
<sequence>MRVFRQIIVVGVGAAITFSNAAQSASAQPPAQSQDSLALSNQLELGQNVRSTSNTAPESASDPEQSIALNPPTSESQQQGGAKIASTPPTKPEQASKPQQAAPASPSTLSQAGSTPIRGLGPTDAQQPSPSPLNNVPVPSSPVPIIRGTPNESFPPLTPRGILDTNPPASLEPNPNPLLFPTNPEDVRIEQTESITLQQAIDLARRNSQTLQIAGQQVEQSRFALREQQAALYPDLNFQMDASRSVSAGGELGVRAQQRQLNQRANGTGLPALQAGPNFGSNSLNSTLQLSYNIDLFGGRNANIRAAEEQLRLRELDVERQAEQLRFDTAEAYYTLQNADGQVAIRQASVRNAQQSLRDAEALERAGVGTRFAVLQAQANLANEVQQLSVARRDQRVAQRRLAEILNISQSANLTAADPVEQAGSWRLSLEESIVQAFRNRPELEQQLVQRDISKQQRRSIQAGRLPQLSVGGSYNVLGQDPDNPDPYATRGWADGYSIRASLTWSIFDGGAANARARQRDAEITIAESRFDQLRNQVRREVEQAYFGLESSFENIETSEAGVLQSREALRLARLRFQAGVGTQTDVIQAETDLTRAERNRLSAIVTYNLGLSSLQRAVSNLPTNNLSDAP</sequence>
<feature type="compositionally biased region" description="Low complexity" evidence="8">
    <location>
        <begin position="92"/>
        <end position="112"/>
    </location>
</feature>
<evidence type="ECO:0000256" key="9">
    <source>
        <dbReference type="SAM" id="SignalP"/>
    </source>
</evidence>
<evidence type="ECO:0000313" key="10">
    <source>
        <dbReference type="EMBL" id="NQE35592.1"/>
    </source>
</evidence>
<keyword evidence="11" id="KW-1185">Reference proteome</keyword>
<evidence type="ECO:0000256" key="6">
    <source>
        <dbReference type="ARBA" id="ARBA00023136"/>
    </source>
</evidence>
<evidence type="ECO:0008006" key="12">
    <source>
        <dbReference type="Google" id="ProtNLM"/>
    </source>
</evidence>
<dbReference type="InterPro" id="IPR003423">
    <property type="entry name" value="OMP_efflux"/>
</dbReference>
<keyword evidence="3" id="KW-0813">Transport</keyword>
<dbReference type="Proteomes" id="UP000702425">
    <property type="component" value="Unassembled WGS sequence"/>
</dbReference>
<proteinExistence type="inferred from homology"/>
<keyword evidence="9" id="KW-0732">Signal</keyword>
<name>A0ABX2CYW4_9CYAN</name>
<keyword evidence="6" id="KW-0472">Membrane</keyword>
<evidence type="ECO:0000256" key="4">
    <source>
        <dbReference type="ARBA" id="ARBA00022452"/>
    </source>
</evidence>
<reference evidence="10 11" key="1">
    <citation type="journal article" date="2020" name="Sci. Rep.">
        <title>A novel cyanobacterial geosmin producer, revising GeoA distribution and dispersion patterns in Bacteria.</title>
        <authorList>
            <person name="Churro C."/>
            <person name="Semedo-Aguiar A.P."/>
            <person name="Silva A.D."/>
            <person name="Pereira-Leal J.B."/>
            <person name="Leite R.B."/>
        </authorList>
    </citation>
    <scope>NUCLEOTIDE SEQUENCE [LARGE SCALE GENOMIC DNA]</scope>
    <source>
        <strain evidence="10 11">IPMA8</strain>
    </source>
</reference>
<dbReference type="EMBL" id="SRRZ01000059">
    <property type="protein sequence ID" value="NQE35592.1"/>
    <property type="molecule type" value="Genomic_DNA"/>
</dbReference>
<dbReference type="InterPro" id="IPR051906">
    <property type="entry name" value="TolC-like"/>
</dbReference>
<evidence type="ECO:0000256" key="5">
    <source>
        <dbReference type="ARBA" id="ARBA00022692"/>
    </source>
</evidence>
<evidence type="ECO:0000313" key="11">
    <source>
        <dbReference type="Proteomes" id="UP000702425"/>
    </source>
</evidence>
<keyword evidence="7" id="KW-0998">Cell outer membrane</keyword>
<evidence type="ECO:0000256" key="8">
    <source>
        <dbReference type="SAM" id="MobiDB-lite"/>
    </source>
</evidence>
<dbReference type="SUPFAM" id="SSF56954">
    <property type="entry name" value="Outer membrane efflux proteins (OEP)"/>
    <property type="match status" value="1"/>
</dbReference>
<evidence type="ECO:0000256" key="3">
    <source>
        <dbReference type="ARBA" id="ARBA00022448"/>
    </source>
</evidence>
<evidence type="ECO:0000256" key="7">
    <source>
        <dbReference type="ARBA" id="ARBA00023237"/>
    </source>
</evidence>
<evidence type="ECO:0000256" key="1">
    <source>
        <dbReference type="ARBA" id="ARBA00004442"/>
    </source>
</evidence>
<gene>
    <name evidence="10" type="ORF">E5S67_03327</name>
</gene>
<accession>A0ABX2CYW4</accession>
<dbReference type="Pfam" id="PF02321">
    <property type="entry name" value="OEP"/>
    <property type="match status" value="2"/>
</dbReference>
<feature type="signal peptide" evidence="9">
    <location>
        <begin position="1"/>
        <end position="21"/>
    </location>
</feature>
<feature type="compositionally biased region" description="Polar residues" evidence="8">
    <location>
        <begin position="35"/>
        <end position="80"/>
    </location>
</feature>
<comment type="subcellular location">
    <subcellularLocation>
        <location evidence="1">Cell outer membrane</location>
    </subcellularLocation>
</comment>
<protein>
    <recommendedName>
        <fullName evidence="12">Transporter</fullName>
    </recommendedName>
</protein>
<comment type="similarity">
    <text evidence="2">Belongs to the outer membrane factor (OMF) (TC 1.B.17) family.</text>
</comment>
<dbReference type="Gene3D" id="1.20.1600.10">
    <property type="entry name" value="Outer membrane efflux proteins (OEP)"/>
    <property type="match status" value="1"/>
</dbReference>
<organism evidence="10 11">
    <name type="scientific">Microcoleus asticus IPMA8</name>
    <dbReference type="NCBI Taxonomy" id="2563858"/>
    <lineage>
        <taxon>Bacteria</taxon>
        <taxon>Bacillati</taxon>
        <taxon>Cyanobacteriota</taxon>
        <taxon>Cyanophyceae</taxon>
        <taxon>Oscillatoriophycideae</taxon>
        <taxon>Oscillatoriales</taxon>
        <taxon>Microcoleaceae</taxon>
        <taxon>Microcoleus</taxon>
        <taxon>Microcoleus asticus</taxon>
    </lineage>
</organism>